<proteinExistence type="predicted"/>
<dbReference type="InterPro" id="IPR011095">
    <property type="entry name" value="Dala_Dala_lig_C"/>
</dbReference>
<gene>
    <name evidence="2" type="ORF">A2814_00985</name>
</gene>
<dbReference type="GO" id="GO:0008716">
    <property type="term" value="F:D-alanine-D-alanine ligase activity"/>
    <property type="evidence" value="ECO:0007669"/>
    <property type="project" value="InterPro"/>
</dbReference>
<dbReference type="GO" id="GO:0005524">
    <property type="term" value="F:ATP binding"/>
    <property type="evidence" value="ECO:0007669"/>
    <property type="project" value="InterPro"/>
</dbReference>
<evidence type="ECO:0000313" key="2">
    <source>
        <dbReference type="EMBL" id="OGI59886.1"/>
    </source>
</evidence>
<organism evidence="2 3">
    <name type="scientific">Candidatus Nomurabacteria bacterium RIFCSPHIGHO2_01_FULL_38_19</name>
    <dbReference type="NCBI Taxonomy" id="1801732"/>
    <lineage>
        <taxon>Bacteria</taxon>
        <taxon>Candidatus Nomuraibacteriota</taxon>
    </lineage>
</organism>
<protein>
    <recommendedName>
        <fullName evidence="1">D-alanine--D-alanine ligase C-terminal domain-containing protein</fullName>
    </recommendedName>
</protein>
<dbReference type="Proteomes" id="UP000177869">
    <property type="component" value="Unassembled WGS sequence"/>
</dbReference>
<comment type="caution">
    <text evidence="2">The sequence shown here is derived from an EMBL/GenBank/DDBJ whole genome shotgun (WGS) entry which is preliminary data.</text>
</comment>
<dbReference type="InterPro" id="IPR013815">
    <property type="entry name" value="ATP_grasp_subdomain_1"/>
</dbReference>
<dbReference type="InterPro" id="IPR016185">
    <property type="entry name" value="PreATP-grasp_dom_sf"/>
</dbReference>
<evidence type="ECO:0000259" key="1">
    <source>
        <dbReference type="Pfam" id="PF07478"/>
    </source>
</evidence>
<name>A0A1F6URD2_9BACT</name>
<dbReference type="Gene3D" id="3.30.470.20">
    <property type="entry name" value="ATP-grasp fold, B domain"/>
    <property type="match status" value="1"/>
</dbReference>
<dbReference type="SUPFAM" id="SSF52440">
    <property type="entry name" value="PreATP-grasp domain"/>
    <property type="match status" value="1"/>
</dbReference>
<evidence type="ECO:0000313" key="3">
    <source>
        <dbReference type="Proteomes" id="UP000177869"/>
    </source>
</evidence>
<dbReference type="SUPFAM" id="SSF56059">
    <property type="entry name" value="Glutathione synthetase ATP-binding domain-like"/>
    <property type="match status" value="1"/>
</dbReference>
<dbReference type="Gene3D" id="3.40.50.20">
    <property type="match status" value="1"/>
</dbReference>
<dbReference type="Pfam" id="PF07478">
    <property type="entry name" value="Dala_Dala_lig_C"/>
    <property type="match status" value="1"/>
</dbReference>
<reference evidence="2 3" key="1">
    <citation type="journal article" date="2016" name="Nat. Commun.">
        <title>Thousands of microbial genomes shed light on interconnected biogeochemical processes in an aquifer system.</title>
        <authorList>
            <person name="Anantharaman K."/>
            <person name="Brown C.T."/>
            <person name="Hug L.A."/>
            <person name="Sharon I."/>
            <person name="Castelle C.J."/>
            <person name="Probst A.J."/>
            <person name="Thomas B.C."/>
            <person name="Singh A."/>
            <person name="Wilkins M.J."/>
            <person name="Karaoz U."/>
            <person name="Brodie E.L."/>
            <person name="Williams K.H."/>
            <person name="Hubbard S.S."/>
            <person name="Banfield J.F."/>
        </authorList>
    </citation>
    <scope>NUCLEOTIDE SEQUENCE [LARGE SCALE GENOMIC DNA]</scope>
</reference>
<dbReference type="EMBL" id="MFTI01000022">
    <property type="protein sequence ID" value="OGI59886.1"/>
    <property type="molecule type" value="Genomic_DNA"/>
</dbReference>
<accession>A0A1F6URD2</accession>
<dbReference type="Gene3D" id="3.30.1490.20">
    <property type="entry name" value="ATP-grasp fold, A domain"/>
    <property type="match status" value="1"/>
</dbReference>
<feature type="domain" description="D-alanine--D-alanine ligase C-terminal" evidence="1">
    <location>
        <begin position="228"/>
        <end position="306"/>
    </location>
</feature>
<sequence length="312" mass="35037">MEIKRVGIIRGGIGETYTSSLRQGGEIISHIAENLGDKYKTFDILIDKEGSWHLNGLSIKPSDLVRKVDVVWNTAEPSISTTLDNFSIPNVGNNSFSSALENNNNILRKYIKNIGVEMPRSVILPTYQKDFDPRYAEGSGEASGPRERYSIKKAKEVFEKFSSPWLVKSLTPDASMAIHVAKTFPQLVDAIEDGVKHKKSILVEEFIIGFPSVAHSIGNFRGEDVYVLPPENLTQPEKENIIVLTKKLHKHLNAKHYLKFDFTLNPRRGIFLTNASFTPDFRSGSHLEKSCESVGVKMHHLVEHILNKALKL</sequence>
<dbReference type="AlphaFoldDB" id="A0A1F6URD2"/>
<dbReference type="STRING" id="1801732.A2814_00985"/>